<dbReference type="Gramene" id="KFK39157">
    <property type="protein sequence ID" value="KFK39157"/>
    <property type="gene ID" value="AALP_AA3G207700"/>
</dbReference>
<evidence type="ECO:0000313" key="3">
    <source>
        <dbReference type="Proteomes" id="UP000029120"/>
    </source>
</evidence>
<sequence>MVNAAEGGPRRRTGSGEFEGRGSCDGEGDEIRETKRIVRIHHR</sequence>
<evidence type="ECO:0000313" key="2">
    <source>
        <dbReference type="EMBL" id="KFK39157.1"/>
    </source>
</evidence>
<dbReference type="AlphaFoldDB" id="A0A087HAK5"/>
<dbReference type="EMBL" id="CM002871">
    <property type="protein sequence ID" value="KFK39157.1"/>
    <property type="molecule type" value="Genomic_DNA"/>
</dbReference>
<protein>
    <submittedName>
        <fullName evidence="2">Uncharacterized protein</fullName>
    </submittedName>
</protein>
<feature type="compositionally biased region" description="Basic and acidic residues" evidence="1">
    <location>
        <begin position="18"/>
        <end position="36"/>
    </location>
</feature>
<organism evidence="2 3">
    <name type="scientific">Arabis alpina</name>
    <name type="common">Alpine rock-cress</name>
    <dbReference type="NCBI Taxonomy" id="50452"/>
    <lineage>
        <taxon>Eukaryota</taxon>
        <taxon>Viridiplantae</taxon>
        <taxon>Streptophyta</taxon>
        <taxon>Embryophyta</taxon>
        <taxon>Tracheophyta</taxon>
        <taxon>Spermatophyta</taxon>
        <taxon>Magnoliopsida</taxon>
        <taxon>eudicotyledons</taxon>
        <taxon>Gunneridae</taxon>
        <taxon>Pentapetalae</taxon>
        <taxon>rosids</taxon>
        <taxon>malvids</taxon>
        <taxon>Brassicales</taxon>
        <taxon>Brassicaceae</taxon>
        <taxon>Arabideae</taxon>
        <taxon>Arabis</taxon>
    </lineage>
</organism>
<reference evidence="3" key="1">
    <citation type="journal article" date="2015" name="Nat. Plants">
        <title>Genome expansion of Arabis alpina linked with retrotransposition and reduced symmetric DNA methylation.</title>
        <authorList>
            <person name="Willing E.M."/>
            <person name="Rawat V."/>
            <person name="Mandakova T."/>
            <person name="Maumus F."/>
            <person name="James G.V."/>
            <person name="Nordstroem K.J."/>
            <person name="Becker C."/>
            <person name="Warthmann N."/>
            <person name="Chica C."/>
            <person name="Szarzynska B."/>
            <person name="Zytnicki M."/>
            <person name="Albani M.C."/>
            <person name="Kiefer C."/>
            <person name="Bergonzi S."/>
            <person name="Castaings L."/>
            <person name="Mateos J.L."/>
            <person name="Berns M.C."/>
            <person name="Bujdoso N."/>
            <person name="Piofczyk T."/>
            <person name="de Lorenzo L."/>
            <person name="Barrero-Sicilia C."/>
            <person name="Mateos I."/>
            <person name="Piednoel M."/>
            <person name="Hagmann J."/>
            <person name="Chen-Min-Tao R."/>
            <person name="Iglesias-Fernandez R."/>
            <person name="Schuster S.C."/>
            <person name="Alonso-Blanco C."/>
            <person name="Roudier F."/>
            <person name="Carbonero P."/>
            <person name="Paz-Ares J."/>
            <person name="Davis S.J."/>
            <person name="Pecinka A."/>
            <person name="Quesneville H."/>
            <person name="Colot V."/>
            <person name="Lysak M.A."/>
            <person name="Weigel D."/>
            <person name="Coupland G."/>
            <person name="Schneeberger K."/>
        </authorList>
    </citation>
    <scope>NUCLEOTIDE SEQUENCE [LARGE SCALE GENOMIC DNA]</scope>
    <source>
        <strain evidence="3">cv. Pajares</strain>
    </source>
</reference>
<name>A0A087HAK5_ARAAL</name>
<accession>A0A087HAK5</accession>
<gene>
    <name evidence="2" type="ordered locus">AALP_Aa3g207700</name>
</gene>
<feature type="region of interest" description="Disordered" evidence="1">
    <location>
        <begin position="1"/>
        <end position="43"/>
    </location>
</feature>
<evidence type="ECO:0000256" key="1">
    <source>
        <dbReference type="SAM" id="MobiDB-lite"/>
    </source>
</evidence>
<proteinExistence type="predicted"/>
<dbReference type="Proteomes" id="UP000029120">
    <property type="component" value="Chromosome 3"/>
</dbReference>
<keyword evidence="3" id="KW-1185">Reference proteome</keyword>